<accession>A0A383AL42</accession>
<sequence length="138" mass="14790">MNISRRQALIGLGAVPFYVNAGAAPKKSRVEIAADRAATFLLGMQEANGSFNDSKARSSAQQSYAMTALSVLALASIGHQPTDPGKVSAALNRAINFILRRDPRRGEYEYFGADGSRMYGHGITTLCLTEMMGMSVSK</sequence>
<proteinExistence type="predicted"/>
<feature type="non-terminal residue" evidence="1">
    <location>
        <position position="138"/>
    </location>
</feature>
<dbReference type="SUPFAM" id="SSF48239">
    <property type="entry name" value="Terpenoid cyclases/Protein prenyltransferases"/>
    <property type="match status" value="1"/>
</dbReference>
<dbReference type="EMBL" id="UINC01192602">
    <property type="protein sequence ID" value="SVE07828.1"/>
    <property type="molecule type" value="Genomic_DNA"/>
</dbReference>
<protein>
    <recommendedName>
        <fullName evidence="2">Squalene cyclase C-terminal domain-containing protein</fullName>
    </recommendedName>
</protein>
<name>A0A383AL42_9ZZZZ</name>
<organism evidence="1">
    <name type="scientific">marine metagenome</name>
    <dbReference type="NCBI Taxonomy" id="408172"/>
    <lineage>
        <taxon>unclassified sequences</taxon>
        <taxon>metagenomes</taxon>
        <taxon>ecological metagenomes</taxon>
    </lineage>
</organism>
<dbReference type="AlphaFoldDB" id="A0A383AL42"/>
<dbReference type="Gene3D" id="1.50.10.20">
    <property type="match status" value="1"/>
</dbReference>
<evidence type="ECO:0008006" key="2">
    <source>
        <dbReference type="Google" id="ProtNLM"/>
    </source>
</evidence>
<evidence type="ECO:0000313" key="1">
    <source>
        <dbReference type="EMBL" id="SVE07828.1"/>
    </source>
</evidence>
<reference evidence="1" key="1">
    <citation type="submission" date="2018-05" db="EMBL/GenBank/DDBJ databases">
        <authorList>
            <person name="Lanie J.A."/>
            <person name="Ng W.-L."/>
            <person name="Kazmierczak K.M."/>
            <person name="Andrzejewski T.M."/>
            <person name="Davidsen T.M."/>
            <person name="Wayne K.J."/>
            <person name="Tettelin H."/>
            <person name="Glass J.I."/>
            <person name="Rusch D."/>
            <person name="Podicherti R."/>
            <person name="Tsui H.-C.T."/>
            <person name="Winkler M.E."/>
        </authorList>
    </citation>
    <scope>NUCLEOTIDE SEQUENCE</scope>
</reference>
<dbReference type="InterPro" id="IPR008930">
    <property type="entry name" value="Terpenoid_cyclase/PrenylTrfase"/>
</dbReference>
<gene>
    <name evidence="1" type="ORF">METZ01_LOCUS460682</name>
</gene>